<gene>
    <name evidence="2" type="ORF">JEM65_16875</name>
</gene>
<name>A0A934KRQ8_9FLAO</name>
<dbReference type="AlphaFoldDB" id="A0A934KRQ8"/>
<keyword evidence="1" id="KW-0175">Coiled coil</keyword>
<organism evidence="2 3">
    <name type="scientific">Gelidibacter salicanalis</name>
    <dbReference type="NCBI Taxonomy" id="291193"/>
    <lineage>
        <taxon>Bacteria</taxon>
        <taxon>Pseudomonadati</taxon>
        <taxon>Bacteroidota</taxon>
        <taxon>Flavobacteriia</taxon>
        <taxon>Flavobacteriales</taxon>
        <taxon>Flavobacteriaceae</taxon>
        <taxon>Gelidibacter</taxon>
    </lineage>
</organism>
<feature type="coiled-coil region" evidence="1">
    <location>
        <begin position="38"/>
        <end position="72"/>
    </location>
</feature>
<dbReference type="EMBL" id="JAEHJZ010000044">
    <property type="protein sequence ID" value="MBJ7882309.1"/>
    <property type="molecule type" value="Genomic_DNA"/>
</dbReference>
<evidence type="ECO:0000313" key="3">
    <source>
        <dbReference type="Proteomes" id="UP000662373"/>
    </source>
</evidence>
<evidence type="ECO:0000313" key="2">
    <source>
        <dbReference type="EMBL" id="MBJ7882309.1"/>
    </source>
</evidence>
<proteinExistence type="predicted"/>
<keyword evidence="3" id="KW-1185">Reference proteome</keyword>
<reference evidence="2 3" key="1">
    <citation type="submission" date="2020-09" db="EMBL/GenBank/DDBJ databases">
        <title>Draft genome of Gelidibacter salicanalis PAMC21136.</title>
        <authorList>
            <person name="Park H."/>
        </authorList>
    </citation>
    <scope>NUCLEOTIDE SEQUENCE [LARGE SCALE GENOMIC DNA]</scope>
    <source>
        <strain evidence="2 3">PAMC21136</strain>
    </source>
</reference>
<dbReference type="RefSeq" id="WP_199602164.1">
    <property type="nucleotide sequence ID" value="NZ_JAEHJZ010000044.1"/>
</dbReference>
<dbReference type="Proteomes" id="UP000662373">
    <property type="component" value="Unassembled WGS sequence"/>
</dbReference>
<sequence>METDKHLIWKYAYFVQKPLKTKKQIKEYMEDLGIVYYETKVEITIDALNVNLKKLNKEHELYEKILEAKENEVTHFKFSV</sequence>
<accession>A0A934KRQ8</accession>
<evidence type="ECO:0000256" key="1">
    <source>
        <dbReference type="SAM" id="Coils"/>
    </source>
</evidence>
<comment type="caution">
    <text evidence="2">The sequence shown here is derived from an EMBL/GenBank/DDBJ whole genome shotgun (WGS) entry which is preliminary data.</text>
</comment>
<protein>
    <submittedName>
        <fullName evidence="2">Uncharacterized protein</fullName>
    </submittedName>
</protein>